<proteinExistence type="predicted"/>
<evidence type="ECO:0000313" key="1">
    <source>
        <dbReference type="EMBL" id="KNB03292.1"/>
    </source>
</evidence>
<dbReference type="GeneID" id="28959836"/>
<name>A0A0J9WL75_FUSO4</name>
<protein>
    <submittedName>
        <fullName evidence="1">Uncharacterized protein</fullName>
    </submittedName>
</protein>
<gene>
    <name evidence="1" type="ORF">FOXG_19130</name>
</gene>
<dbReference type="EMBL" id="DS231701">
    <property type="protein sequence ID" value="KNB03292.1"/>
    <property type="molecule type" value="Genomic_DNA"/>
</dbReference>
<reference evidence="1" key="2">
    <citation type="journal article" date="2010" name="Nature">
        <title>Comparative genomics reveals mobile pathogenicity chromosomes in Fusarium.</title>
        <authorList>
            <person name="Ma L.J."/>
            <person name="van der Does H.C."/>
            <person name="Borkovich K.A."/>
            <person name="Coleman J.J."/>
            <person name="Daboussi M.J."/>
            <person name="Di Pietro A."/>
            <person name="Dufresne M."/>
            <person name="Freitag M."/>
            <person name="Grabherr M."/>
            <person name="Henrissat B."/>
            <person name="Houterman P.M."/>
            <person name="Kang S."/>
            <person name="Shim W.B."/>
            <person name="Woloshuk C."/>
            <person name="Xie X."/>
            <person name="Xu J.R."/>
            <person name="Antoniw J."/>
            <person name="Baker S.E."/>
            <person name="Bluhm B.H."/>
            <person name="Breakspear A."/>
            <person name="Brown D.W."/>
            <person name="Butchko R.A."/>
            <person name="Chapman S."/>
            <person name="Coulson R."/>
            <person name="Coutinho P.M."/>
            <person name="Danchin E.G."/>
            <person name="Diener A."/>
            <person name="Gale L.R."/>
            <person name="Gardiner D.M."/>
            <person name="Goff S."/>
            <person name="Hammond-Kosack K.E."/>
            <person name="Hilburn K."/>
            <person name="Hua-Van A."/>
            <person name="Jonkers W."/>
            <person name="Kazan K."/>
            <person name="Kodira C.D."/>
            <person name="Koehrsen M."/>
            <person name="Kumar L."/>
            <person name="Lee Y.H."/>
            <person name="Li L."/>
            <person name="Manners J.M."/>
            <person name="Miranda-Saavedra D."/>
            <person name="Mukherjee M."/>
            <person name="Park G."/>
            <person name="Park J."/>
            <person name="Park S.Y."/>
            <person name="Proctor R.H."/>
            <person name="Regev A."/>
            <person name="Ruiz-Roldan M.C."/>
            <person name="Sain D."/>
            <person name="Sakthikumar S."/>
            <person name="Sykes S."/>
            <person name="Schwartz D.C."/>
            <person name="Turgeon B.G."/>
            <person name="Wapinski I."/>
            <person name="Yoder O."/>
            <person name="Young S."/>
            <person name="Zeng Q."/>
            <person name="Zhou S."/>
            <person name="Galagan J."/>
            <person name="Cuomo C.A."/>
            <person name="Kistler H.C."/>
            <person name="Rep M."/>
        </authorList>
    </citation>
    <scope>NUCLEOTIDE SEQUENCE [LARGE SCALE GENOMIC DNA]</scope>
    <source>
        <strain evidence="1">4287</strain>
    </source>
</reference>
<dbReference type="VEuPathDB" id="FungiDB:FOXG_19130"/>
<sequence>MDCDIYCHGSVDVSTVTQRSYHENSMANAPLGLGLRRPLSCPSGSKKTWDLYILSDKKIQKFSCSLRPL</sequence>
<dbReference type="Proteomes" id="UP000009097">
    <property type="component" value="Unassembled WGS sequence"/>
</dbReference>
<reference evidence="1" key="1">
    <citation type="submission" date="2007-04" db="EMBL/GenBank/DDBJ databases">
        <authorList>
            <consortium name="The Broad Institute Genome Sequencing Platform"/>
            <person name="Birren B."/>
            <person name="Lander E."/>
            <person name="Galagan J."/>
            <person name="Nusbaum C."/>
            <person name="Devon K."/>
            <person name="Ma L.-J."/>
            <person name="Jaffe D."/>
            <person name="Butler J."/>
            <person name="Alvarez P."/>
            <person name="Gnerre S."/>
            <person name="Grabherr M."/>
            <person name="Kleber M."/>
            <person name="Mauceli E."/>
            <person name="Brockman W."/>
            <person name="MacCallum I.A."/>
            <person name="Young S."/>
            <person name="LaButti K."/>
            <person name="DeCaprio D."/>
            <person name="Crawford M."/>
            <person name="Koehrsen M."/>
            <person name="Engels R."/>
            <person name="Montgomery P."/>
            <person name="Pearson M."/>
            <person name="Howarth C."/>
            <person name="Larson L."/>
            <person name="White J."/>
            <person name="O'Leary S."/>
            <person name="Kodira C."/>
            <person name="Zeng Q."/>
            <person name="Yandava C."/>
            <person name="Alvarado L."/>
            <person name="Kistler C."/>
            <person name="Shim W.-B."/>
            <person name="Kang S."/>
            <person name="Woloshuk C."/>
        </authorList>
    </citation>
    <scope>NUCLEOTIDE SEQUENCE</scope>
    <source>
        <strain evidence="1">4287</strain>
    </source>
</reference>
<dbReference type="RefSeq" id="XP_018241337.1">
    <property type="nucleotide sequence ID" value="XM_018399313.1"/>
</dbReference>
<evidence type="ECO:0000313" key="2">
    <source>
        <dbReference type="Proteomes" id="UP000009097"/>
    </source>
</evidence>
<dbReference type="KEGG" id="fox:FOXG_19130"/>
<accession>A0A0J9WL75</accession>
<dbReference type="AlphaFoldDB" id="A0A0J9WL75"/>
<organism evidence="1 2">
    <name type="scientific">Fusarium oxysporum f. sp. lycopersici (strain 4287 / CBS 123668 / FGSC 9935 / NRRL 34936)</name>
    <name type="common">Fusarium vascular wilt of tomato</name>
    <dbReference type="NCBI Taxonomy" id="426428"/>
    <lineage>
        <taxon>Eukaryota</taxon>
        <taxon>Fungi</taxon>
        <taxon>Dikarya</taxon>
        <taxon>Ascomycota</taxon>
        <taxon>Pezizomycotina</taxon>
        <taxon>Sordariomycetes</taxon>
        <taxon>Hypocreomycetidae</taxon>
        <taxon>Hypocreales</taxon>
        <taxon>Nectriaceae</taxon>
        <taxon>Fusarium</taxon>
        <taxon>Fusarium oxysporum species complex</taxon>
    </lineage>
</organism>